<keyword evidence="3" id="KW-1185">Reference proteome</keyword>
<evidence type="ECO:0000313" key="2">
    <source>
        <dbReference type="EMBL" id="MBE8717804.1"/>
    </source>
</evidence>
<reference evidence="2" key="1">
    <citation type="submission" date="2018-07" db="EMBL/GenBank/DDBJ databases">
        <title>Genome assembly of strain Ka43.</title>
        <authorList>
            <person name="Kukolya J."/>
            <person name="Nagy I."/>
            <person name="Horvath B."/>
            <person name="Toth A."/>
        </authorList>
    </citation>
    <scope>NUCLEOTIDE SEQUENCE</scope>
    <source>
        <strain evidence="2">KB43</strain>
    </source>
</reference>
<sequence>MQDFTQAQIHTPRLTLRTLIPSDSEALFSIFSDPEVMRYWNTPPWVSIVDAEQFIREHQAGMLSGEWVTLGIFARDEDALVGKCMLFHYDRESRRAEIGFGIARSTWGKGYIQEAGAALIDYGFNTMHLRRIEAEIDPQNRASGKALERLGFVQEGLLRERWQINGVISDSALYGLLAKNSPAKINN</sequence>
<dbReference type="Pfam" id="PF13302">
    <property type="entry name" value="Acetyltransf_3"/>
    <property type="match status" value="1"/>
</dbReference>
<dbReference type="PROSITE" id="PS51186">
    <property type="entry name" value="GNAT"/>
    <property type="match status" value="1"/>
</dbReference>
<protein>
    <submittedName>
        <fullName evidence="2">N-acetyltransferase</fullName>
    </submittedName>
</protein>
<name>A0A928V774_9GAMM</name>
<dbReference type="InterPro" id="IPR000182">
    <property type="entry name" value="GNAT_dom"/>
</dbReference>
<dbReference type="Gene3D" id="3.40.630.30">
    <property type="match status" value="1"/>
</dbReference>
<dbReference type="InterPro" id="IPR016181">
    <property type="entry name" value="Acyl_CoA_acyltransferase"/>
</dbReference>
<evidence type="ECO:0000313" key="3">
    <source>
        <dbReference type="Proteomes" id="UP000652567"/>
    </source>
</evidence>
<gene>
    <name evidence="2" type="ORF">C4F51_11475</name>
</gene>
<comment type="caution">
    <text evidence="2">The sequence shown here is derived from an EMBL/GenBank/DDBJ whole genome shotgun (WGS) entry which is preliminary data.</text>
</comment>
<dbReference type="GO" id="GO:0008999">
    <property type="term" value="F:protein-N-terminal-alanine acetyltransferase activity"/>
    <property type="evidence" value="ECO:0007669"/>
    <property type="project" value="TreeGrafter"/>
</dbReference>
<dbReference type="PANTHER" id="PTHR43792">
    <property type="entry name" value="GNAT FAMILY, PUTATIVE (AFU_ORTHOLOGUE AFUA_3G00765)-RELATED-RELATED"/>
    <property type="match status" value="1"/>
</dbReference>
<proteinExistence type="predicted"/>
<dbReference type="PANTHER" id="PTHR43792:SF9">
    <property type="entry name" value="RIBOSOMAL-PROTEIN-ALANINE ACETYLTRANSFERASE"/>
    <property type="match status" value="1"/>
</dbReference>
<dbReference type="RefSeq" id="WP_193909876.1">
    <property type="nucleotide sequence ID" value="NZ_PRDL01000001.1"/>
</dbReference>
<evidence type="ECO:0000259" key="1">
    <source>
        <dbReference type="PROSITE" id="PS51186"/>
    </source>
</evidence>
<dbReference type="EMBL" id="PRDL01000001">
    <property type="protein sequence ID" value="MBE8717804.1"/>
    <property type="molecule type" value="Genomic_DNA"/>
</dbReference>
<feature type="domain" description="N-acetyltransferase" evidence="1">
    <location>
        <begin position="14"/>
        <end position="179"/>
    </location>
</feature>
<dbReference type="SUPFAM" id="SSF55729">
    <property type="entry name" value="Acyl-CoA N-acyltransferases (Nat)"/>
    <property type="match status" value="1"/>
</dbReference>
<accession>A0A928V774</accession>
<dbReference type="GO" id="GO:0005737">
    <property type="term" value="C:cytoplasm"/>
    <property type="evidence" value="ECO:0007669"/>
    <property type="project" value="TreeGrafter"/>
</dbReference>
<organism evidence="2 3">
    <name type="scientific">Cellvibrio polysaccharolyticus</name>
    <dbReference type="NCBI Taxonomy" id="2082724"/>
    <lineage>
        <taxon>Bacteria</taxon>
        <taxon>Pseudomonadati</taxon>
        <taxon>Pseudomonadota</taxon>
        <taxon>Gammaproteobacteria</taxon>
        <taxon>Cellvibrionales</taxon>
        <taxon>Cellvibrionaceae</taxon>
        <taxon>Cellvibrio</taxon>
    </lineage>
</organism>
<dbReference type="AlphaFoldDB" id="A0A928V774"/>
<dbReference type="InterPro" id="IPR051531">
    <property type="entry name" value="N-acetyltransferase"/>
</dbReference>
<dbReference type="Proteomes" id="UP000652567">
    <property type="component" value="Unassembled WGS sequence"/>
</dbReference>